<gene>
    <name evidence="2" type="ORF">RR48_12044</name>
</gene>
<keyword evidence="3" id="KW-1185">Reference proteome</keyword>
<evidence type="ECO:0000313" key="3">
    <source>
        <dbReference type="Proteomes" id="UP000053240"/>
    </source>
</evidence>
<protein>
    <submittedName>
        <fullName evidence="2">Uncharacterized protein</fullName>
    </submittedName>
</protein>
<feature type="compositionally biased region" description="Polar residues" evidence="1">
    <location>
        <begin position="266"/>
        <end position="277"/>
    </location>
</feature>
<feature type="region of interest" description="Disordered" evidence="1">
    <location>
        <begin position="252"/>
        <end position="341"/>
    </location>
</feature>
<reference evidence="2 3" key="1">
    <citation type="journal article" date="2015" name="Nat. Commun.">
        <title>Outbred genome sequencing and CRISPR/Cas9 gene editing in butterflies.</title>
        <authorList>
            <person name="Li X."/>
            <person name="Fan D."/>
            <person name="Zhang W."/>
            <person name="Liu G."/>
            <person name="Zhang L."/>
            <person name="Zhao L."/>
            <person name="Fang X."/>
            <person name="Chen L."/>
            <person name="Dong Y."/>
            <person name="Chen Y."/>
            <person name="Ding Y."/>
            <person name="Zhao R."/>
            <person name="Feng M."/>
            <person name="Zhu Y."/>
            <person name="Feng Y."/>
            <person name="Jiang X."/>
            <person name="Zhu D."/>
            <person name="Xiang H."/>
            <person name="Feng X."/>
            <person name="Li S."/>
            <person name="Wang J."/>
            <person name="Zhang G."/>
            <person name="Kronforst M.R."/>
            <person name="Wang W."/>
        </authorList>
    </citation>
    <scope>NUCLEOTIDE SEQUENCE [LARGE SCALE GENOMIC DNA]</scope>
    <source>
        <strain evidence="2">Ya'a_city_454_Pm</strain>
        <tissue evidence="2">Whole body</tissue>
    </source>
</reference>
<sequence length="642" mass="74862">MMVKIGRRTFRFCKPVYYKLFKAERINAIRKQYDSFIEEDKKRKERNEYILERLDKIRTTSAIVQVRNTPKDYFTTVNKNQLVNDRKDYMSKIVPMYIKPQYGCKPVNNSTSIKEQEILKEISKKYILIPRLTNILEYNDNYVLKSNIDDNGDWRKKYSILEELKQNEKEDKQKTNLDLCKEFTTINMNEGELTYNTIEEPNVQTQLLLSKYNKNPSKELQDDNLGMFAHFNEVNDSTEINRLQKPEIEKKFTENSENSKDLKNAILNSDTGNLTRNNDSEKRSMTSVPTPPVSSKQDENVDVIEELSNERDVVETDLNTNDLTQKEKMQTEYEKNLKPKEEDIQLEKVQFSNINTESLNLKDASQPENYQQDKGKNEEDNIKSNIDSDIQRDNNISNDLNSQEKLRSTGVDELLVENINSSVPNTDQEEANIKNQIVENQIESHEEQEAPTIAYINPAEQDIENIGHDAQIDEFEAEQIEMFHSDPNVTDYAYDQTGSVVNDDYANTGGYTQDETQAYYEGTQQQVYSEEINDHEETTENYDPHYETQYANYEHQNQVIDEQYDHYEAEEDITQPQLYEQVQFEVPDQNIIQEVERELDAEQNYNNIEPPNPDDNITNIIDEAILPDGEPVGENPSPTPVS</sequence>
<proteinExistence type="predicted"/>
<feature type="compositionally biased region" description="Polar residues" evidence="1">
    <location>
        <begin position="383"/>
        <end position="401"/>
    </location>
</feature>
<dbReference type="Proteomes" id="UP000053240">
    <property type="component" value="Unassembled WGS sequence"/>
</dbReference>
<dbReference type="KEGG" id="pmac:106721702"/>
<dbReference type="STRING" id="76193.A0A194RQ95"/>
<feature type="compositionally biased region" description="Basic and acidic residues" evidence="1">
    <location>
        <begin position="371"/>
        <end position="382"/>
    </location>
</feature>
<dbReference type="InParanoid" id="A0A194RQ95"/>
<name>A0A194RQ95_PAPMA</name>
<feature type="compositionally biased region" description="Basic and acidic residues" evidence="1">
    <location>
        <begin position="324"/>
        <end position="341"/>
    </location>
</feature>
<evidence type="ECO:0000256" key="1">
    <source>
        <dbReference type="SAM" id="MobiDB-lite"/>
    </source>
</evidence>
<organism evidence="2 3">
    <name type="scientific">Papilio machaon</name>
    <name type="common">Old World swallowtail butterfly</name>
    <dbReference type="NCBI Taxonomy" id="76193"/>
    <lineage>
        <taxon>Eukaryota</taxon>
        <taxon>Metazoa</taxon>
        <taxon>Ecdysozoa</taxon>
        <taxon>Arthropoda</taxon>
        <taxon>Hexapoda</taxon>
        <taxon>Insecta</taxon>
        <taxon>Pterygota</taxon>
        <taxon>Neoptera</taxon>
        <taxon>Endopterygota</taxon>
        <taxon>Lepidoptera</taxon>
        <taxon>Glossata</taxon>
        <taxon>Ditrysia</taxon>
        <taxon>Papilionoidea</taxon>
        <taxon>Papilionidae</taxon>
        <taxon>Papilioninae</taxon>
        <taxon>Papilio</taxon>
    </lineage>
</organism>
<feature type="region of interest" description="Disordered" evidence="1">
    <location>
        <begin position="357"/>
        <end position="403"/>
    </location>
</feature>
<accession>A0A194RQ95</accession>
<evidence type="ECO:0000313" key="2">
    <source>
        <dbReference type="EMBL" id="KPJ18196.1"/>
    </source>
</evidence>
<feature type="compositionally biased region" description="Basic and acidic residues" evidence="1">
    <location>
        <begin position="252"/>
        <end position="263"/>
    </location>
</feature>
<dbReference type="AlphaFoldDB" id="A0A194RQ95"/>
<dbReference type="EMBL" id="KQ460045">
    <property type="protein sequence ID" value="KPJ18196.1"/>
    <property type="molecule type" value="Genomic_DNA"/>
</dbReference>